<dbReference type="Proteomes" id="UP000677228">
    <property type="component" value="Unassembled WGS sequence"/>
</dbReference>
<reference evidence="2" key="1">
    <citation type="submission" date="2021-02" db="EMBL/GenBank/DDBJ databases">
        <authorList>
            <person name="Nowell W R."/>
        </authorList>
    </citation>
    <scope>NUCLEOTIDE SEQUENCE</scope>
</reference>
<organism evidence="2 4">
    <name type="scientific">Didymodactylos carnosus</name>
    <dbReference type="NCBI Taxonomy" id="1234261"/>
    <lineage>
        <taxon>Eukaryota</taxon>
        <taxon>Metazoa</taxon>
        <taxon>Spiralia</taxon>
        <taxon>Gnathifera</taxon>
        <taxon>Rotifera</taxon>
        <taxon>Eurotatoria</taxon>
        <taxon>Bdelloidea</taxon>
        <taxon>Philodinida</taxon>
        <taxon>Philodinidae</taxon>
        <taxon>Didymodactylos</taxon>
    </lineage>
</organism>
<evidence type="ECO:0000313" key="3">
    <source>
        <dbReference type="EMBL" id="CAF4345595.1"/>
    </source>
</evidence>
<evidence type="ECO:0000313" key="4">
    <source>
        <dbReference type="Proteomes" id="UP000682733"/>
    </source>
</evidence>
<dbReference type="EMBL" id="CAJNOK010005796">
    <property type="protein sequence ID" value="CAF0984359.1"/>
    <property type="molecule type" value="Genomic_DNA"/>
</dbReference>
<evidence type="ECO:0000313" key="2">
    <source>
        <dbReference type="EMBL" id="CAF3754768.1"/>
    </source>
</evidence>
<evidence type="ECO:0000313" key="1">
    <source>
        <dbReference type="EMBL" id="CAF0984359.1"/>
    </source>
</evidence>
<proteinExistence type="predicted"/>
<comment type="caution">
    <text evidence="2">The sequence shown here is derived from an EMBL/GenBank/DDBJ whole genome shotgun (WGS) entry which is preliminary data.</text>
</comment>
<gene>
    <name evidence="1" type="ORF">OVA965_LOCUS13748</name>
    <name evidence="3" type="ORF">SRO942_LOCUS36538</name>
    <name evidence="2" type="ORF">TMI583_LOCUS13753</name>
</gene>
<dbReference type="Proteomes" id="UP000681722">
    <property type="component" value="Unassembled WGS sequence"/>
</dbReference>
<name>A0A8S2IRI9_9BILA</name>
<dbReference type="Proteomes" id="UP000682733">
    <property type="component" value="Unassembled WGS sequence"/>
</dbReference>
<dbReference type="EMBL" id="CAJOBA010005803">
    <property type="protein sequence ID" value="CAF3754768.1"/>
    <property type="molecule type" value="Genomic_DNA"/>
</dbReference>
<dbReference type="EMBL" id="CAJOBC010086562">
    <property type="protein sequence ID" value="CAF4345595.1"/>
    <property type="molecule type" value="Genomic_DNA"/>
</dbReference>
<dbReference type="OrthoDB" id="240216at2759"/>
<accession>A0A8S2IRI9</accession>
<protein>
    <submittedName>
        <fullName evidence="2">Uncharacterized protein</fullName>
    </submittedName>
</protein>
<dbReference type="AlphaFoldDB" id="A0A8S2IRI9"/>
<sequence>MGSSINFERGRELFFKEANDFDCIATTVSLCTKMDITKKVIINYIIMRHQPMKEPQQDVIIRDELKRVELAHQSILATEKGYKFTLDDDPSGGSGNFILSTSCLGFRTIGGGTAAVAMVCFIELVPMRHLFQIFLEKRLHMTLALVIENAVELQKLQYSSINYENQVDSINVALAIMRLFVGFCF</sequence>